<keyword evidence="1" id="KW-0479">Metal-binding</keyword>
<sequence length="157" mass="17149">MSGYLDFDDERPDPDDPDDDGSTSWQRADPDHALIERRGPTTFVVMLQDGAAAHDVTYGLERGARVGYCDCDGYKYSDESVPCAHLCVLRKAEFIGAESVDGQRIEAVDTAVLAEADHDPGLRADGGPRRAPSHDPDARDRVAPPVDRGPEPRWSGR</sequence>
<gene>
    <name evidence="4" type="ORF">GCM10009021_19670</name>
</gene>
<keyword evidence="1" id="KW-0863">Zinc-finger</keyword>
<feature type="compositionally biased region" description="Basic and acidic residues" evidence="2">
    <location>
        <begin position="116"/>
        <end position="142"/>
    </location>
</feature>
<keyword evidence="5" id="KW-1185">Reference proteome</keyword>
<dbReference type="Proteomes" id="UP000608850">
    <property type="component" value="Unassembled WGS sequence"/>
</dbReference>
<feature type="region of interest" description="Disordered" evidence="2">
    <location>
        <begin position="116"/>
        <end position="157"/>
    </location>
</feature>
<keyword evidence="1" id="KW-0862">Zinc</keyword>
<dbReference type="EMBL" id="BMOQ01000005">
    <property type="protein sequence ID" value="GGN18690.1"/>
    <property type="molecule type" value="Genomic_DNA"/>
</dbReference>
<evidence type="ECO:0000256" key="1">
    <source>
        <dbReference type="PROSITE-ProRule" id="PRU00325"/>
    </source>
</evidence>
<dbReference type="GO" id="GO:0008270">
    <property type="term" value="F:zinc ion binding"/>
    <property type="evidence" value="ECO:0007669"/>
    <property type="project" value="UniProtKB-KW"/>
</dbReference>
<feature type="compositionally biased region" description="Acidic residues" evidence="2">
    <location>
        <begin position="1"/>
        <end position="21"/>
    </location>
</feature>
<evidence type="ECO:0000313" key="5">
    <source>
        <dbReference type="Proteomes" id="UP000608850"/>
    </source>
</evidence>
<dbReference type="PROSITE" id="PS50966">
    <property type="entry name" value="ZF_SWIM"/>
    <property type="match status" value="1"/>
</dbReference>
<organism evidence="4 5">
    <name type="scientific">Halarchaeum nitratireducens</name>
    <dbReference type="NCBI Taxonomy" id="489913"/>
    <lineage>
        <taxon>Archaea</taxon>
        <taxon>Methanobacteriati</taxon>
        <taxon>Methanobacteriota</taxon>
        <taxon>Stenosarchaea group</taxon>
        <taxon>Halobacteria</taxon>
        <taxon>Halobacteriales</taxon>
        <taxon>Halobacteriaceae</taxon>
    </lineage>
</organism>
<dbReference type="AlphaFoldDB" id="A0A830GBW2"/>
<evidence type="ECO:0000259" key="3">
    <source>
        <dbReference type="PROSITE" id="PS50966"/>
    </source>
</evidence>
<evidence type="ECO:0000256" key="2">
    <source>
        <dbReference type="SAM" id="MobiDB-lite"/>
    </source>
</evidence>
<name>A0A830GBW2_9EURY</name>
<protein>
    <recommendedName>
        <fullName evidence="3">SWIM-type domain-containing protein</fullName>
    </recommendedName>
</protein>
<feature type="domain" description="SWIM-type" evidence="3">
    <location>
        <begin position="54"/>
        <end position="94"/>
    </location>
</feature>
<dbReference type="InterPro" id="IPR007527">
    <property type="entry name" value="Znf_SWIM"/>
</dbReference>
<comment type="caution">
    <text evidence="4">The sequence shown here is derived from an EMBL/GenBank/DDBJ whole genome shotgun (WGS) entry which is preliminary data.</text>
</comment>
<evidence type="ECO:0000313" key="4">
    <source>
        <dbReference type="EMBL" id="GGN18690.1"/>
    </source>
</evidence>
<accession>A0A830GBW2</accession>
<dbReference type="OrthoDB" id="318346at2157"/>
<dbReference type="RefSeq" id="WP_188878697.1">
    <property type="nucleotide sequence ID" value="NZ_BMOQ01000005.1"/>
</dbReference>
<proteinExistence type="predicted"/>
<reference evidence="4 5" key="1">
    <citation type="journal article" date="2019" name="Int. J. Syst. Evol. Microbiol.">
        <title>The Global Catalogue of Microorganisms (GCM) 10K type strain sequencing project: providing services to taxonomists for standard genome sequencing and annotation.</title>
        <authorList>
            <consortium name="The Broad Institute Genomics Platform"/>
            <consortium name="The Broad Institute Genome Sequencing Center for Infectious Disease"/>
            <person name="Wu L."/>
            <person name="Ma J."/>
        </authorList>
    </citation>
    <scope>NUCLEOTIDE SEQUENCE [LARGE SCALE GENOMIC DNA]</scope>
    <source>
        <strain evidence="4 5">JCM 16331</strain>
    </source>
</reference>
<feature type="region of interest" description="Disordered" evidence="2">
    <location>
        <begin position="1"/>
        <end position="32"/>
    </location>
</feature>